<dbReference type="Pfam" id="PF01795">
    <property type="entry name" value="Methyltransf_5"/>
    <property type="match status" value="1"/>
</dbReference>
<keyword evidence="6" id="KW-1185">Reference proteome</keyword>
<dbReference type="InterPro" id="IPR002903">
    <property type="entry name" value="RsmH"/>
</dbReference>
<comment type="caution">
    <text evidence="5">The sequence shown here is derived from an EMBL/GenBank/DDBJ whole genome shotgun (WGS) entry which is preliminary data.</text>
</comment>
<dbReference type="InterPro" id="IPR029063">
    <property type="entry name" value="SAM-dependent_MTases_sf"/>
</dbReference>
<accession>A0A3S1BJ97</accession>
<evidence type="ECO:0000256" key="3">
    <source>
        <dbReference type="ARBA" id="ARBA00022679"/>
    </source>
</evidence>
<evidence type="ECO:0000256" key="1">
    <source>
        <dbReference type="ARBA" id="ARBA00010396"/>
    </source>
</evidence>
<proteinExistence type="inferred from homology"/>
<evidence type="ECO:0000256" key="2">
    <source>
        <dbReference type="ARBA" id="ARBA00022603"/>
    </source>
</evidence>
<dbReference type="Gene3D" id="1.10.150.170">
    <property type="entry name" value="Putative methyltransferase TM0872, insert domain"/>
    <property type="match status" value="1"/>
</dbReference>
<dbReference type="InterPro" id="IPR023397">
    <property type="entry name" value="SAM-dep_MeTrfase_MraW_recog"/>
</dbReference>
<dbReference type="EMBL" id="RQTK01000182">
    <property type="protein sequence ID" value="RUS85092.1"/>
    <property type="molecule type" value="Genomic_DNA"/>
</dbReference>
<gene>
    <name evidence="5" type="ORF">EGW08_007144</name>
</gene>
<keyword evidence="4" id="KW-0949">S-adenosyl-L-methionine</keyword>
<name>A0A3S1BJ97_ELYCH</name>
<dbReference type="GO" id="GO:0070475">
    <property type="term" value="P:rRNA base methylation"/>
    <property type="evidence" value="ECO:0007669"/>
    <property type="project" value="TreeGrafter"/>
</dbReference>
<reference evidence="5 6" key="1">
    <citation type="submission" date="2019-01" db="EMBL/GenBank/DDBJ databases">
        <title>A draft genome assembly of the solar-powered sea slug Elysia chlorotica.</title>
        <authorList>
            <person name="Cai H."/>
            <person name="Li Q."/>
            <person name="Fang X."/>
            <person name="Li J."/>
            <person name="Curtis N.E."/>
            <person name="Altenburger A."/>
            <person name="Shibata T."/>
            <person name="Feng M."/>
            <person name="Maeda T."/>
            <person name="Schwartz J.A."/>
            <person name="Shigenobu S."/>
            <person name="Lundholm N."/>
            <person name="Nishiyama T."/>
            <person name="Yang H."/>
            <person name="Hasebe M."/>
            <person name="Li S."/>
            <person name="Pierce S.K."/>
            <person name="Wang J."/>
        </authorList>
    </citation>
    <scope>NUCLEOTIDE SEQUENCE [LARGE SCALE GENOMIC DNA]</scope>
    <source>
        <strain evidence="5">EC2010</strain>
        <tissue evidence="5">Whole organism of an adult</tissue>
    </source>
</reference>
<dbReference type="SUPFAM" id="SSF53335">
    <property type="entry name" value="S-adenosyl-L-methionine-dependent methyltransferases"/>
    <property type="match status" value="1"/>
</dbReference>
<dbReference type="OrthoDB" id="16290at2759"/>
<dbReference type="Gene3D" id="3.40.50.150">
    <property type="entry name" value="Vaccinia Virus protein VP39"/>
    <property type="match status" value="1"/>
</dbReference>
<dbReference type="PANTHER" id="PTHR11265:SF0">
    <property type="entry name" value="12S RRNA N4-METHYLCYTIDINE METHYLTRANSFERASE"/>
    <property type="match status" value="1"/>
</dbReference>
<dbReference type="PANTHER" id="PTHR11265">
    <property type="entry name" value="S-ADENOSYL-METHYLTRANSFERASE MRAW"/>
    <property type="match status" value="1"/>
</dbReference>
<dbReference type="GO" id="GO:0071424">
    <property type="term" value="F:rRNA (cytosine-N4-)-methyltransferase activity"/>
    <property type="evidence" value="ECO:0007669"/>
    <property type="project" value="TreeGrafter"/>
</dbReference>
<dbReference type="SUPFAM" id="SSF81799">
    <property type="entry name" value="Putative methyltransferase TM0872, insert domain"/>
    <property type="match status" value="1"/>
</dbReference>
<dbReference type="AlphaFoldDB" id="A0A3S1BJ97"/>
<dbReference type="STRING" id="188477.A0A3S1BJ97"/>
<evidence type="ECO:0000256" key="4">
    <source>
        <dbReference type="ARBA" id="ARBA00022691"/>
    </source>
</evidence>
<evidence type="ECO:0000313" key="5">
    <source>
        <dbReference type="EMBL" id="RUS85092.1"/>
    </source>
</evidence>
<dbReference type="HAMAP" id="MF_01007">
    <property type="entry name" value="16SrRNA_methyltr_H"/>
    <property type="match status" value="1"/>
</dbReference>
<keyword evidence="2" id="KW-0489">Methyltransferase</keyword>
<evidence type="ECO:0000313" key="6">
    <source>
        <dbReference type="Proteomes" id="UP000271974"/>
    </source>
</evidence>
<dbReference type="NCBIfam" id="TIGR00006">
    <property type="entry name" value="16S rRNA (cytosine(1402)-N(4))-methyltransferase RsmH"/>
    <property type="match status" value="1"/>
</dbReference>
<comment type="similarity">
    <text evidence="1">Belongs to the methyltransferase superfamily. RsmH family.</text>
</comment>
<dbReference type="PIRSF" id="PIRSF004486">
    <property type="entry name" value="MraW"/>
    <property type="match status" value="1"/>
</dbReference>
<protein>
    <submittedName>
        <fullName evidence="5">Uncharacterized protein</fullName>
    </submittedName>
</protein>
<dbReference type="Proteomes" id="UP000271974">
    <property type="component" value="Unassembled WGS sequence"/>
</dbReference>
<sequence length="360" mass="39933">MTKVSEFNTQPKRNIGFVQLSHTPVMPQEILTSLQPKEDQLIVDATFGDGGHAKEILKIAPNVKYIAADRDPVAHNKAVALASKFRPGQIVPTLCRFSELPTHLQQNGVMPGTVDAFLFDLGASSMQFDSSQRGFSLSRDGPLDMRMDGDRSPDSVTAADVVNNLDPADLAHILKKYGEEKMARQIAHAIVDARYAFGNFTRTKQLAEVISSVFESGSFRHDKMHRQAHVATKTFQALRIFVNNELNELHSGLLVAAHFLRPGSGVCAALAFHSLEDRIIKRHFHGLDLDAAGNQTVKDHFRNASVSFDVTEVRKQFLQGKCWQPLSKKVQCPTEEECLANPRARSAKLRAAVRLVEDQN</sequence>
<keyword evidence="3" id="KW-0808">Transferase</keyword>
<organism evidence="5 6">
    <name type="scientific">Elysia chlorotica</name>
    <name type="common">Eastern emerald elysia</name>
    <name type="synonym">Sea slug</name>
    <dbReference type="NCBI Taxonomy" id="188477"/>
    <lineage>
        <taxon>Eukaryota</taxon>
        <taxon>Metazoa</taxon>
        <taxon>Spiralia</taxon>
        <taxon>Lophotrochozoa</taxon>
        <taxon>Mollusca</taxon>
        <taxon>Gastropoda</taxon>
        <taxon>Heterobranchia</taxon>
        <taxon>Euthyneura</taxon>
        <taxon>Panpulmonata</taxon>
        <taxon>Sacoglossa</taxon>
        <taxon>Placobranchoidea</taxon>
        <taxon>Plakobranchidae</taxon>
        <taxon>Elysia</taxon>
    </lineage>
</organism>